<dbReference type="InterPro" id="IPR010105">
    <property type="entry name" value="TonB_sidphr_rcpt"/>
</dbReference>
<evidence type="ECO:0000256" key="1">
    <source>
        <dbReference type="ARBA" id="ARBA00004571"/>
    </source>
</evidence>
<dbReference type="OrthoDB" id="9760333at2"/>
<dbReference type="Gene3D" id="2.40.170.20">
    <property type="entry name" value="TonB-dependent receptor, beta-barrel domain"/>
    <property type="match status" value="1"/>
</dbReference>
<name>A0A6I4T197_9SPHN</name>
<evidence type="ECO:0000256" key="2">
    <source>
        <dbReference type="ARBA" id="ARBA00009810"/>
    </source>
</evidence>
<dbReference type="InterPro" id="IPR000531">
    <property type="entry name" value="Beta-barrel_TonB"/>
</dbReference>
<proteinExistence type="inferred from homology"/>
<evidence type="ECO:0000256" key="4">
    <source>
        <dbReference type="ARBA" id="ARBA00022452"/>
    </source>
</evidence>
<feature type="compositionally biased region" description="Polar residues" evidence="16">
    <location>
        <begin position="632"/>
        <end position="647"/>
    </location>
</feature>
<protein>
    <submittedName>
        <fullName evidence="20">TonB-dependent siderophore receptor</fullName>
    </submittedName>
</protein>
<evidence type="ECO:0000256" key="15">
    <source>
        <dbReference type="RuleBase" id="RU003357"/>
    </source>
</evidence>
<evidence type="ECO:0000256" key="17">
    <source>
        <dbReference type="SAM" id="SignalP"/>
    </source>
</evidence>
<dbReference type="EMBL" id="WTYT01000002">
    <property type="protein sequence ID" value="MXO64964.1"/>
    <property type="molecule type" value="Genomic_DNA"/>
</dbReference>
<keyword evidence="9" id="KW-0406">Ion transport</keyword>
<dbReference type="Pfam" id="PF00593">
    <property type="entry name" value="TonB_dep_Rec_b-barrel"/>
    <property type="match status" value="1"/>
</dbReference>
<evidence type="ECO:0000256" key="3">
    <source>
        <dbReference type="ARBA" id="ARBA00022448"/>
    </source>
</evidence>
<evidence type="ECO:0000256" key="6">
    <source>
        <dbReference type="ARBA" id="ARBA00022692"/>
    </source>
</evidence>
<keyword evidence="11 14" id="KW-0472">Membrane</keyword>
<comment type="caution">
    <text evidence="20">The sequence shown here is derived from an EMBL/GenBank/DDBJ whole genome shotgun (WGS) entry which is preliminary data.</text>
</comment>
<evidence type="ECO:0000256" key="12">
    <source>
        <dbReference type="ARBA" id="ARBA00023170"/>
    </source>
</evidence>
<evidence type="ECO:0000256" key="13">
    <source>
        <dbReference type="ARBA" id="ARBA00023237"/>
    </source>
</evidence>
<keyword evidence="6 14" id="KW-0812">Transmembrane</keyword>
<keyword evidence="5" id="KW-0410">Iron transport</keyword>
<feature type="domain" description="TonB-dependent receptor plug" evidence="19">
    <location>
        <begin position="70"/>
        <end position="169"/>
    </location>
</feature>
<dbReference type="SUPFAM" id="SSF56935">
    <property type="entry name" value="Porins"/>
    <property type="match status" value="1"/>
</dbReference>
<evidence type="ECO:0000256" key="14">
    <source>
        <dbReference type="PROSITE-ProRule" id="PRU01360"/>
    </source>
</evidence>
<evidence type="ECO:0000256" key="7">
    <source>
        <dbReference type="ARBA" id="ARBA00022729"/>
    </source>
</evidence>
<dbReference type="GO" id="GO:0038023">
    <property type="term" value="F:signaling receptor activity"/>
    <property type="evidence" value="ECO:0007669"/>
    <property type="project" value="InterPro"/>
</dbReference>
<evidence type="ECO:0000256" key="11">
    <source>
        <dbReference type="ARBA" id="ARBA00023136"/>
    </source>
</evidence>
<dbReference type="InterPro" id="IPR012910">
    <property type="entry name" value="Plug_dom"/>
</dbReference>
<dbReference type="Proteomes" id="UP000438476">
    <property type="component" value="Unassembled WGS sequence"/>
</dbReference>
<dbReference type="NCBIfam" id="TIGR01783">
    <property type="entry name" value="TonB-siderophor"/>
    <property type="match status" value="1"/>
</dbReference>
<evidence type="ECO:0000256" key="9">
    <source>
        <dbReference type="ARBA" id="ARBA00023065"/>
    </source>
</evidence>
<evidence type="ECO:0000259" key="19">
    <source>
        <dbReference type="Pfam" id="PF07715"/>
    </source>
</evidence>
<dbReference type="InterPro" id="IPR036942">
    <property type="entry name" value="Beta-barrel_TonB_sf"/>
</dbReference>
<dbReference type="CDD" id="cd01347">
    <property type="entry name" value="ligand_gated_channel"/>
    <property type="match status" value="1"/>
</dbReference>
<dbReference type="InterPro" id="IPR039426">
    <property type="entry name" value="TonB-dep_rcpt-like"/>
</dbReference>
<organism evidence="20 21">
    <name type="scientific">Altericroceibacterium endophyticum</name>
    <dbReference type="NCBI Taxonomy" id="1808508"/>
    <lineage>
        <taxon>Bacteria</taxon>
        <taxon>Pseudomonadati</taxon>
        <taxon>Pseudomonadota</taxon>
        <taxon>Alphaproteobacteria</taxon>
        <taxon>Sphingomonadales</taxon>
        <taxon>Erythrobacteraceae</taxon>
        <taxon>Altericroceibacterium</taxon>
    </lineage>
</organism>
<dbReference type="Gene3D" id="2.170.130.10">
    <property type="entry name" value="TonB-dependent receptor, plug domain"/>
    <property type="match status" value="1"/>
</dbReference>
<keyword evidence="4 14" id="KW-1134">Transmembrane beta strand</keyword>
<dbReference type="AlphaFoldDB" id="A0A6I4T197"/>
<comment type="subcellular location">
    <subcellularLocation>
        <location evidence="1 14">Cell outer membrane</location>
        <topology evidence="1 14">Multi-pass membrane protein</topology>
    </subcellularLocation>
</comment>
<evidence type="ECO:0000256" key="5">
    <source>
        <dbReference type="ARBA" id="ARBA00022496"/>
    </source>
</evidence>
<evidence type="ECO:0000313" key="21">
    <source>
        <dbReference type="Proteomes" id="UP000438476"/>
    </source>
</evidence>
<feature type="signal peptide" evidence="17">
    <location>
        <begin position="1"/>
        <end position="35"/>
    </location>
</feature>
<accession>A0A6I4T197</accession>
<comment type="similarity">
    <text evidence="2 14 15">Belongs to the TonB-dependent receptor family.</text>
</comment>
<dbReference type="PANTHER" id="PTHR32552:SF89">
    <property type="entry name" value="CATECHOLATE SIDEROPHORE RECEPTOR FIU"/>
    <property type="match status" value="1"/>
</dbReference>
<dbReference type="PANTHER" id="PTHR32552">
    <property type="entry name" value="FERRICHROME IRON RECEPTOR-RELATED"/>
    <property type="match status" value="1"/>
</dbReference>
<evidence type="ECO:0000256" key="8">
    <source>
        <dbReference type="ARBA" id="ARBA00023004"/>
    </source>
</evidence>
<evidence type="ECO:0000256" key="16">
    <source>
        <dbReference type="SAM" id="MobiDB-lite"/>
    </source>
</evidence>
<dbReference type="InterPro" id="IPR037066">
    <property type="entry name" value="Plug_dom_sf"/>
</dbReference>
<gene>
    <name evidence="20" type="ORF">GRI91_04285</name>
</gene>
<keyword evidence="3 14" id="KW-0813">Transport</keyword>
<dbReference type="GO" id="GO:0015344">
    <property type="term" value="F:siderophore uptake transmembrane transporter activity"/>
    <property type="evidence" value="ECO:0007669"/>
    <property type="project" value="TreeGrafter"/>
</dbReference>
<dbReference type="Pfam" id="PF07715">
    <property type="entry name" value="Plug"/>
    <property type="match status" value="1"/>
</dbReference>
<dbReference type="GO" id="GO:0015891">
    <property type="term" value="P:siderophore transport"/>
    <property type="evidence" value="ECO:0007669"/>
    <property type="project" value="InterPro"/>
</dbReference>
<dbReference type="GO" id="GO:0009279">
    <property type="term" value="C:cell outer membrane"/>
    <property type="evidence" value="ECO:0007669"/>
    <property type="project" value="UniProtKB-SubCell"/>
</dbReference>
<keyword evidence="8" id="KW-0408">Iron</keyword>
<keyword evidence="13 14" id="KW-0998">Cell outer membrane</keyword>
<sequence length="741" mass="78305">MGNFVKSDRSNRNAASFIALGCVGFIASAPMAAQAQEEATRLEGVTVTDSAISEGYGAAEVSSPKSTAPLLDTPRTVNVITEEVLQDTASFSFEEALRTVPGITLGAGEGGVASADIPFIRGIDATGDVFVDGARDVGSQTRDTFSLEALEVAKGPSSAFGGRGTAAGAINLITKTARAGNFGSGDVTVGTENFVRATADANVDLGNGIAMRMVGMVQDADVAGRDEVYDNRWGVMPSITFGVGSDISASFTYYHYETDAMPDYGLPLTGSFGTVRRPADTDPDNFYGLVDRDFQDTKTDAVTMQLDAYLGSGITLSNTTRYNRNTNHYVVTNPDDSKGNVVDGNVYRGTKSRGSLNDGWTSNTNLSALFETGSIEHSLSGGFEFSISDSTNRGYSVNSLVDGVNSCPDAAFASGDCTTLDNPDPNDAWTGNVTRSTRAPSVASADEYSLYLFDTVTLTPQFLLNGGIRWTSFKATGAGAGRGGAYDAKNKGDYFTWQGGAIFKPSEQTSLYASYANSKTPPGATVGEGAENIGGGDDLLKPQAYENWEVGAKAELFDGNLLLSGALYRVDRDNVLEITDDSVDSYEAGRLQGIELSAAGQIGPVSLVAGYTLVDSEIRDDAVLHDDDPSNDSESTVGNTLPQTPKHNFSATVDWEVTPAFSIGGGAYGASKRYADGKNLVSSDGYVRFDAHAAYQINETVGLRLNVQNIGDKRYIVKLRNPHFAVPAAGRRALVTLTARY</sequence>
<dbReference type="PROSITE" id="PS52016">
    <property type="entry name" value="TONB_DEPENDENT_REC_3"/>
    <property type="match status" value="1"/>
</dbReference>
<keyword evidence="7 17" id="KW-0732">Signal</keyword>
<evidence type="ECO:0000259" key="18">
    <source>
        <dbReference type="Pfam" id="PF00593"/>
    </source>
</evidence>
<keyword evidence="10 15" id="KW-0798">TonB box</keyword>
<feature type="domain" description="TonB-dependent receptor-like beta-barrel" evidence="18">
    <location>
        <begin position="247"/>
        <end position="710"/>
    </location>
</feature>
<feature type="chain" id="PRO_5026266649" evidence="17">
    <location>
        <begin position="36"/>
        <end position="741"/>
    </location>
</feature>
<keyword evidence="21" id="KW-1185">Reference proteome</keyword>
<evidence type="ECO:0000256" key="10">
    <source>
        <dbReference type="ARBA" id="ARBA00023077"/>
    </source>
</evidence>
<reference evidence="20 21" key="1">
    <citation type="submission" date="2019-12" db="EMBL/GenBank/DDBJ databases">
        <title>Genomic-based taxomic classification of the family Erythrobacteraceae.</title>
        <authorList>
            <person name="Xu L."/>
        </authorList>
    </citation>
    <scope>NUCLEOTIDE SEQUENCE [LARGE SCALE GENOMIC DNA]</scope>
    <source>
        <strain evidence="20 21">LMG 29518</strain>
    </source>
</reference>
<feature type="region of interest" description="Disordered" evidence="16">
    <location>
        <begin position="623"/>
        <end position="647"/>
    </location>
</feature>
<evidence type="ECO:0000313" key="20">
    <source>
        <dbReference type="EMBL" id="MXO64964.1"/>
    </source>
</evidence>
<keyword evidence="12 20" id="KW-0675">Receptor</keyword>